<sequence>MPPISIRGGRLMVYTFSYAQRHQYADAYNKMMQARGRGGEWYDAGSSLLNRPEEDVFDREYNPLYIVSLNEQGEHAASLRVLPTTGPTMLRCDFQACFEPCPDIASAHVWECSCLCGTADSTSPAGRATTIETSKTLCRMALENGVQQITGIYGKSMMRLFRRIGWEPNILAQTPAEEGALCLGLWDVSSLALRHMAERQILPF</sequence>
<name>A0A291PGT2_9PROT</name>
<dbReference type="Gene3D" id="3.40.630.30">
    <property type="match status" value="1"/>
</dbReference>
<organism evidence="2 3">
    <name type="scientific">Acetobacter tropicalis</name>
    <dbReference type="NCBI Taxonomy" id="104102"/>
    <lineage>
        <taxon>Bacteria</taxon>
        <taxon>Pseudomonadati</taxon>
        <taxon>Pseudomonadota</taxon>
        <taxon>Alphaproteobacteria</taxon>
        <taxon>Acetobacterales</taxon>
        <taxon>Acetobacteraceae</taxon>
        <taxon>Acetobacter</taxon>
    </lineage>
</organism>
<dbReference type="EMBL" id="CP022699">
    <property type="protein sequence ID" value="ATJ90598.1"/>
    <property type="molecule type" value="Genomic_DNA"/>
</dbReference>
<comment type="similarity">
    <text evidence="1">Belongs to the autoinducer synthase family.</text>
</comment>
<proteinExistence type="inferred from homology"/>
<reference evidence="2 3" key="1">
    <citation type="submission" date="2017-08" db="EMBL/GenBank/DDBJ databases">
        <title>Complete Genome Sequence of Acetobacter tropicalis Oregon-R-modENCODE STRAIN BDGP1, an acetic acid bacterium isolated from Drosophila melanogaster gut.</title>
        <authorList>
            <person name="Wan K.H."/>
            <person name="Yu C."/>
            <person name="Park S."/>
            <person name="Hammonds A.S."/>
            <person name="Booth B.W."/>
            <person name="Celniker S.E."/>
        </authorList>
    </citation>
    <scope>NUCLEOTIDE SEQUENCE [LARGE SCALE GENOMIC DNA]</scope>
    <source>
        <strain evidence="2 3">BDGP1</strain>
    </source>
</reference>
<keyword evidence="1" id="KW-0071">Autoinducer synthesis</keyword>
<dbReference type="Proteomes" id="UP000220394">
    <property type="component" value="Chromosome"/>
</dbReference>
<dbReference type="Pfam" id="PF00765">
    <property type="entry name" value="Autoind_synth"/>
    <property type="match status" value="1"/>
</dbReference>
<protein>
    <recommendedName>
        <fullName evidence="4">Acyl-homoserine-lactone synthase</fullName>
    </recommendedName>
</protein>
<dbReference type="GO" id="GO:0016740">
    <property type="term" value="F:transferase activity"/>
    <property type="evidence" value="ECO:0007669"/>
    <property type="project" value="InterPro"/>
</dbReference>
<evidence type="ECO:0008006" key="4">
    <source>
        <dbReference type="Google" id="ProtNLM"/>
    </source>
</evidence>
<evidence type="ECO:0000313" key="3">
    <source>
        <dbReference type="Proteomes" id="UP000220394"/>
    </source>
</evidence>
<evidence type="ECO:0000256" key="1">
    <source>
        <dbReference type="PROSITE-ProRule" id="PRU00533"/>
    </source>
</evidence>
<dbReference type="KEGG" id="ato:CIW82_07775"/>
<keyword evidence="1" id="KW-0673">Quorum sensing</keyword>
<dbReference type="InterPro" id="IPR001690">
    <property type="entry name" value="Autoind_synthase"/>
</dbReference>
<evidence type="ECO:0000313" key="2">
    <source>
        <dbReference type="EMBL" id="ATJ90598.1"/>
    </source>
</evidence>
<gene>
    <name evidence="2" type="ORF">CIW82_07775</name>
</gene>
<dbReference type="PROSITE" id="PS51187">
    <property type="entry name" value="AUTOINDUCER_SYNTH_2"/>
    <property type="match status" value="1"/>
</dbReference>
<dbReference type="AlphaFoldDB" id="A0A291PGT2"/>
<accession>A0A291PGT2</accession>
<dbReference type="GO" id="GO:0009372">
    <property type="term" value="P:quorum sensing"/>
    <property type="evidence" value="ECO:0007669"/>
    <property type="project" value="UniProtKB-UniRule"/>
</dbReference>
<dbReference type="SUPFAM" id="SSF55729">
    <property type="entry name" value="Acyl-CoA N-acyltransferases (Nat)"/>
    <property type="match status" value="1"/>
</dbReference>
<dbReference type="InterPro" id="IPR016181">
    <property type="entry name" value="Acyl_CoA_acyltransferase"/>
</dbReference>